<reference evidence="1" key="1">
    <citation type="submission" date="2019-04" db="EMBL/GenBank/DDBJ databases">
        <title>An insight into the mialome of Ixodes scapularis.</title>
        <authorList>
            <person name="Ribeiro J.M."/>
            <person name="Mather T.N."/>
            <person name="Karim S."/>
        </authorList>
    </citation>
    <scope>NUCLEOTIDE SEQUENCE</scope>
</reference>
<protein>
    <submittedName>
        <fullName evidence="1">Uncharacterized protein</fullName>
    </submittedName>
</protein>
<sequence>MGFVTSPHLRLAVLLPSIVFLRCFLLRTKWRVARCSSSFSWCALSVWKGCCEVCALYRGGEDTVHMRDRNEQRSYVWTITFSTFQWCHVISVKVKFLLLDFSTELFTVVLSGSLDQYFYSVFLVFEDLFCC</sequence>
<evidence type="ECO:0000313" key="1">
    <source>
        <dbReference type="EMBL" id="MOY34749.1"/>
    </source>
</evidence>
<dbReference type="AlphaFoldDB" id="A0A4D5RCZ3"/>
<name>A0A4D5RCZ3_IXOSC</name>
<dbReference type="EMBL" id="GHJT01000778">
    <property type="protein sequence ID" value="MOY34749.1"/>
    <property type="molecule type" value="Transcribed_RNA"/>
</dbReference>
<organism evidence="1">
    <name type="scientific">Ixodes scapularis</name>
    <name type="common">Black-legged tick</name>
    <name type="synonym">Deer tick</name>
    <dbReference type="NCBI Taxonomy" id="6945"/>
    <lineage>
        <taxon>Eukaryota</taxon>
        <taxon>Metazoa</taxon>
        <taxon>Ecdysozoa</taxon>
        <taxon>Arthropoda</taxon>
        <taxon>Chelicerata</taxon>
        <taxon>Arachnida</taxon>
        <taxon>Acari</taxon>
        <taxon>Parasitiformes</taxon>
        <taxon>Ixodida</taxon>
        <taxon>Ixodoidea</taxon>
        <taxon>Ixodidae</taxon>
        <taxon>Ixodinae</taxon>
        <taxon>Ixodes</taxon>
    </lineage>
</organism>
<proteinExistence type="predicted"/>
<accession>A0A4D5RCZ3</accession>